<accession>A0A423XHS9</accession>
<dbReference type="STRING" id="1230097.A0A423XHS9"/>
<sequence>MSDTMHPSRDLRGERIEEAVALLGQTSSQIDILLRCEPPMILDNFFSLMPNLATVREKEAWQASSVDNLNKQDALSQYDLATRGWRYLPEMLNAELGMPQCSINFPRWLDPDESTGYDALPGAYLAERQ</sequence>
<comment type="caution">
    <text evidence="1">The sequence shown here is derived from an EMBL/GenBank/DDBJ whole genome shotgun (WGS) entry which is preliminary data.</text>
</comment>
<keyword evidence="2" id="KW-1185">Reference proteome</keyword>
<evidence type="ECO:0000313" key="1">
    <source>
        <dbReference type="EMBL" id="ROW15658.1"/>
    </source>
</evidence>
<organism evidence="1 2">
    <name type="scientific">Cytospora leucostoma</name>
    <dbReference type="NCBI Taxonomy" id="1230097"/>
    <lineage>
        <taxon>Eukaryota</taxon>
        <taxon>Fungi</taxon>
        <taxon>Dikarya</taxon>
        <taxon>Ascomycota</taxon>
        <taxon>Pezizomycotina</taxon>
        <taxon>Sordariomycetes</taxon>
        <taxon>Sordariomycetidae</taxon>
        <taxon>Diaporthales</taxon>
        <taxon>Cytosporaceae</taxon>
        <taxon>Cytospora</taxon>
    </lineage>
</organism>
<dbReference type="EMBL" id="LKEB01000008">
    <property type="protein sequence ID" value="ROW15658.1"/>
    <property type="molecule type" value="Genomic_DNA"/>
</dbReference>
<gene>
    <name evidence="1" type="ORF">VPNG_02094</name>
</gene>
<protein>
    <submittedName>
        <fullName evidence="1">Uncharacterized protein</fullName>
    </submittedName>
</protein>
<reference evidence="1 2" key="1">
    <citation type="submission" date="2015-09" db="EMBL/GenBank/DDBJ databases">
        <title>Host preference determinants of Valsa canker pathogens revealed by comparative genomics.</title>
        <authorList>
            <person name="Yin Z."/>
            <person name="Huang L."/>
        </authorList>
    </citation>
    <scope>NUCLEOTIDE SEQUENCE [LARGE SCALE GENOMIC DNA]</scope>
    <source>
        <strain evidence="1 2">SXYLt</strain>
    </source>
</reference>
<evidence type="ECO:0000313" key="2">
    <source>
        <dbReference type="Proteomes" id="UP000285146"/>
    </source>
</evidence>
<dbReference type="AlphaFoldDB" id="A0A423XHS9"/>
<proteinExistence type="predicted"/>
<dbReference type="InParanoid" id="A0A423XHS9"/>
<name>A0A423XHS9_9PEZI</name>
<dbReference type="Proteomes" id="UP000285146">
    <property type="component" value="Unassembled WGS sequence"/>
</dbReference>